<dbReference type="RefSeq" id="WP_111418961.1">
    <property type="nucleotide sequence ID" value="NZ_NPEX01000054.1"/>
</dbReference>
<comment type="caution">
    <text evidence="2">The sequence shown here is derived from an EMBL/GenBank/DDBJ whole genome shotgun (WGS) entry which is preliminary data.</text>
</comment>
<dbReference type="EMBL" id="NPEX01000054">
    <property type="protein sequence ID" value="RAI44195.1"/>
    <property type="molecule type" value="Genomic_DNA"/>
</dbReference>
<organism evidence="2 3">
    <name type="scientific">Rhodoplanes roseus</name>
    <dbReference type="NCBI Taxonomy" id="29409"/>
    <lineage>
        <taxon>Bacteria</taxon>
        <taxon>Pseudomonadati</taxon>
        <taxon>Pseudomonadota</taxon>
        <taxon>Alphaproteobacteria</taxon>
        <taxon>Hyphomicrobiales</taxon>
        <taxon>Nitrobacteraceae</taxon>
        <taxon>Rhodoplanes</taxon>
    </lineage>
</organism>
<gene>
    <name evidence="2" type="ORF">CH341_10315</name>
</gene>
<keyword evidence="2" id="KW-0808">Transferase</keyword>
<dbReference type="GO" id="GO:0032259">
    <property type="term" value="P:methylation"/>
    <property type="evidence" value="ECO:0007669"/>
    <property type="project" value="UniProtKB-KW"/>
</dbReference>
<dbReference type="InterPro" id="IPR041698">
    <property type="entry name" value="Methyltransf_25"/>
</dbReference>
<keyword evidence="3" id="KW-1185">Reference proteome</keyword>
<dbReference type="SUPFAM" id="SSF53335">
    <property type="entry name" value="S-adenosyl-L-methionine-dependent methyltransferases"/>
    <property type="match status" value="1"/>
</dbReference>
<proteinExistence type="predicted"/>
<dbReference type="OrthoDB" id="9765084at2"/>
<dbReference type="Gene3D" id="3.40.50.150">
    <property type="entry name" value="Vaccinia Virus protein VP39"/>
    <property type="match status" value="1"/>
</dbReference>
<dbReference type="GO" id="GO:0008168">
    <property type="term" value="F:methyltransferase activity"/>
    <property type="evidence" value="ECO:0007669"/>
    <property type="project" value="UniProtKB-KW"/>
</dbReference>
<evidence type="ECO:0000313" key="2">
    <source>
        <dbReference type="EMBL" id="RAI44195.1"/>
    </source>
</evidence>
<name>A0A327L2H6_9BRAD</name>
<evidence type="ECO:0000313" key="3">
    <source>
        <dbReference type="Proteomes" id="UP000249130"/>
    </source>
</evidence>
<dbReference type="Pfam" id="PF13649">
    <property type="entry name" value="Methyltransf_25"/>
    <property type="match status" value="1"/>
</dbReference>
<evidence type="ECO:0000259" key="1">
    <source>
        <dbReference type="Pfam" id="PF13649"/>
    </source>
</evidence>
<dbReference type="AlphaFoldDB" id="A0A327L2H6"/>
<protein>
    <submittedName>
        <fullName evidence="2">Methyltransferase</fullName>
    </submittedName>
</protein>
<dbReference type="Proteomes" id="UP000249130">
    <property type="component" value="Unassembled WGS sequence"/>
</dbReference>
<dbReference type="NCBIfam" id="NF038261">
    <property type="entry name" value="rhodoquin_RquA"/>
    <property type="match status" value="1"/>
</dbReference>
<keyword evidence="2" id="KW-0489">Methyltransferase</keyword>
<reference evidence="2 3" key="1">
    <citation type="submission" date="2017-07" db="EMBL/GenBank/DDBJ databases">
        <title>Draft Genome Sequences of Select Purple Nonsulfur Bacteria.</title>
        <authorList>
            <person name="Lasarre B."/>
            <person name="Mckinlay J.B."/>
        </authorList>
    </citation>
    <scope>NUCLEOTIDE SEQUENCE [LARGE SCALE GENOMIC DNA]</scope>
    <source>
        <strain evidence="2 3">DSM 5909</strain>
    </source>
</reference>
<dbReference type="CDD" id="cd02440">
    <property type="entry name" value="AdoMet_MTases"/>
    <property type="match status" value="1"/>
</dbReference>
<feature type="domain" description="Methyltransferase" evidence="1">
    <location>
        <begin position="85"/>
        <end position="181"/>
    </location>
</feature>
<sequence length="250" mass="28190">MESAVATPTVTGGARSGLPRLVSPAAAREIPPYLDVHYWWAYVHPNAVRVFERQWLANLILWGNYARLRDAALDLMGERLPGRTLQVACAYGDLTPHLCSRVSAADGTLDIVDVLPVQLDNVRRKLPADAPARLVETDSSALPLDDASYDRVLLFFLLHEQPESWRRQTLAEAVRVLKPGGRVVIVDYARPVWWNPLRYVFAPVLAALEPFALDLWRNDITRWIPNLPDDRKIERRSYFGGLYQAIVISG</sequence>
<dbReference type="InterPro" id="IPR029063">
    <property type="entry name" value="SAM-dependent_MTases_sf"/>
</dbReference>
<accession>A0A327L2H6</accession>